<dbReference type="GO" id="GO:0010143">
    <property type="term" value="P:cutin biosynthetic process"/>
    <property type="evidence" value="ECO:0007669"/>
    <property type="project" value="TreeGrafter"/>
</dbReference>
<evidence type="ECO:0000256" key="1">
    <source>
        <dbReference type="ARBA" id="ARBA00004370"/>
    </source>
</evidence>
<reference evidence="8" key="1">
    <citation type="submission" date="2020-07" db="EMBL/GenBank/DDBJ databases">
        <authorList>
            <person name="Lin J."/>
        </authorList>
    </citation>
    <scope>NUCLEOTIDE SEQUENCE</scope>
</reference>
<protein>
    <recommendedName>
        <fullName evidence="7">Glycerol-3-phosphate acyltransferase RAM2/GPAT1-8 HAD-like domain-containing protein</fullName>
    </recommendedName>
</protein>
<accession>A0A6V7NE55</accession>
<keyword evidence="5" id="KW-1133">Transmembrane helix</keyword>
<dbReference type="InterPro" id="IPR056462">
    <property type="entry name" value="HAD_RAM2/GPAT1-8"/>
</dbReference>
<keyword evidence="6" id="KW-0472">Membrane</keyword>
<name>A0A6V7NE55_ANACO</name>
<sequence length="104" mass="12260">MPRVMVEGFLKDYLEVDVVIGRELKEFHGYYTGFMEEEGKVREGFDLKELIKIEELKDIDIVGFSSSTVSLHIPLFSHCKKYTWWVRRTKEFGTLCPEKSIQDH</sequence>
<dbReference type="AlphaFoldDB" id="A0A6V7NE55"/>
<evidence type="ECO:0000256" key="2">
    <source>
        <dbReference type="ARBA" id="ARBA00007937"/>
    </source>
</evidence>
<comment type="subcellular location">
    <subcellularLocation>
        <location evidence="1">Membrane</location>
    </subcellularLocation>
</comment>
<keyword evidence="3" id="KW-0808">Transferase</keyword>
<dbReference type="Pfam" id="PF23270">
    <property type="entry name" value="HAD_RAM2_N"/>
    <property type="match status" value="1"/>
</dbReference>
<keyword evidence="4" id="KW-0812">Transmembrane</keyword>
<gene>
    <name evidence="8" type="ORF">CB5_LOCUS92</name>
</gene>
<evidence type="ECO:0000256" key="6">
    <source>
        <dbReference type="ARBA" id="ARBA00023136"/>
    </source>
</evidence>
<proteinExistence type="inferred from homology"/>
<evidence type="ECO:0000256" key="5">
    <source>
        <dbReference type="ARBA" id="ARBA00022989"/>
    </source>
</evidence>
<dbReference type="PANTHER" id="PTHR15486">
    <property type="entry name" value="ANCIENT UBIQUITOUS PROTEIN"/>
    <property type="match status" value="1"/>
</dbReference>
<evidence type="ECO:0000313" key="8">
    <source>
        <dbReference type="EMBL" id="CAD1816881.1"/>
    </source>
</evidence>
<evidence type="ECO:0000256" key="4">
    <source>
        <dbReference type="ARBA" id="ARBA00022692"/>
    </source>
</evidence>
<organism evidence="8">
    <name type="scientific">Ananas comosus var. bracteatus</name>
    <name type="common">red pineapple</name>
    <dbReference type="NCBI Taxonomy" id="296719"/>
    <lineage>
        <taxon>Eukaryota</taxon>
        <taxon>Viridiplantae</taxon>
        <taxon>Streptophyta</taxon>
        <taxon>Embryophyta</taxon>
        <taxon>Tracheophyta</taxon>
        <taxon>Spermatophyta</taxon>
        <taxon>Magnoliopsida</taxon>
        <taxon>Liliopsida</taxon>
        <taxon>Poales</taxon>
        <taxon>Bromeliaceae</taxon>
        <taxon>Bromelioideae</taxon>
        <taxon>Ananas</taxon>
    </lineage>
</organism>
<dbReference type="EMBL" id="LR862129">
    <property type="protein sequence ID" value="CAD1816881.1"/>
    <property type="molecule type" value="Genomic_DNA"/>
</dbReference>
<dbReference type="GO" id="GO:0016791">
    <property type="term" value="F:phosphatase activity"/>
    <property type="evidence" value="ECO:0007669"/>
    <property type="project" value="TreeGrafter"/>
</dbReference>
<evidence type="ECO:0000256" key="3">
    <source>
        <dbReference type="ARBA" id="ARBA00022679"/>
    </source>
</evidence>
<dbReference type="GO" id="GO:0090447">
    <property type="term" value="F:glycerol-3-phosphate 2-O-acyltransferase activity"/>
    <property type="evidence" value="ECO:0007669"/>
    <property type="project" value="TreeGrafter"/>
</dbReference>
<dbReference type="GO" id="GO:0016020">
    <property type="term" value="C:membrane"/>
    <property type="evidence" value="ECO:0007669"/>
    <property type="project" value="UniProtKB-SubCell"/>
</dbReference>
<feature type="domain" description="Glycerol-3-phosphate acyltransferase RAM2/GPAT1-8 HAD-like" evidence="7">
    <location>
        <begin position="1"/>
        <end position="82"/>
    </location>
</feature>
<evidence type="ECO:0000259" key="7">
    <source>
        <dbReference type="Pfam" id="PF23270"/>
    </source>
</evidence>
<comment type="similarity">
    <text evidence="2">Belongs to the GPAT/DAPAT family.</text>
</comment>
<dbReference type="PANTHER" id="PTHR15486:SF62">
    <property type="entry name" value="GLYCEROL-3-PHOSPHATE ACYLTRANSFERASE 2-RELATED"/>
    <property type="match status" value="1"/>
</dbReference>